<sequence length="205" mass="22554">MRFLRFGLLILPVLVLAADMAAAQTAAPLPPAPTPSPAQPAVTASAKVTTDKLFEALKRERDPDKAKGIASQIASNWTDSGSATVNLLMQWANKAITDKKNAAALDFLDRVTLLEPAYTEAWNRRATLHYTMGNPRKSMADIEQVLRREPRYFPAIAGMATILTENGQDELALKAWERYLSVYPADREAQEQVTKLSEKLAGSRT</sequence>
<protein>
    <recommendedName>
        <fullName evidence="4">Tetratricopeptide repeat protein</fullName>
    </recommendedName>
</protein>
<keyword evidence="1" id="KW-0732">Signal</keyword>
<reference evidence="2" key="1">
    <citation type="journal article" date="2015" name="Int. J. Syst. Evol. Microbiol.">
        <title>Rhizobium oryzicola sp. nov., potential plant-growth-promoting endophytic bacteria isolated from rice roots.</title>
        <authorList>
            <person name="Zhang X.X."/>
            <person name="Gao J.S."/>
            <person name="Cao Y.H."/>
            <person name="Sheirdil R.A."/>
            <person name="Wang X.C."/>
            <person name="Zhang L."/>
        </authorList>
    </citation>
    <scope>NUCLEOTIDE SEQUENCE</scope>
    <source>
        <strain evidence="2">05753</strain>
    </source>
</reference>
<evidence type="ECO:0008006" key="4">
    <source>
        <dbReference type="Google" id="ProtNLM"/>
    </source>
</evidence>
<dbReference type="Gene3D" id="1.25.40.10">
    <property type="entry name" value="Tetratricopeptide repeat domain"/>
    <property type="match status" value="1"/>
</dbReference>
<dbReference type="InterPro" id="IPR011990">
    <property type="entry name" value="TPR-like_helical_dom_sf"/>
</dbReference>
<feature type="signal peptide" evidence="1">
    <location>
        <begin position="1"/>
        <end position="17"/>
    </location>
</feature>
<reference evidence="2" key="2">
    <citation type="submission" date="2023-07" db="EMBL/GenBank/DDBJ databases">
        <authorList>
            <person name="Sun H."/>
        </authorList>
    </citation>
    <scope>NUCLEOTIDE SEQUENCE</scope>
    <source>
        <strain evidence="2">05753</strain>
    </source>
</reference>
<name>A0ABT8SUN6_9HYPH</name>
<dbReference type="InterPro" id="IPR019734">
    <property type="entry name" value="TPR_rpt"/>
</dbReference>
<dbReference type="EMBL" id="JAUKWQ010000002">
    <property type="protein sequence ID" value="MDO1582005.1"/>
    <property type="molecule type" value="Genomic_DNA"/>
</dbReference>
<gene>
    <name evidence="2" type="ORF">Q2T52_07845</name>
</gene>
<evidence type="ECO:0000313" key="3">
    <source>
        <dbReference type="Proteomes" id="UP001169006"/>
    </source>
</evidence>
<evidence type="ECO:0000256" key="1">
    <source>
        <dbReference type="SAM" id="SignalP"/>
    </source>
</evidence>
<proteinExistence type="predicted"/>
<dbReference type="SUPFAM" id="SSF48452">
    <property type="entry name" value="TPR-like"/>
    <property type="match status" value="1"/>
</dbReference>
<dbReference type="RefSeq" id="WP_302076156.1">
    <property type="nucleotide sequence ID" value="NZ_JAUKWQ010000002.1"/>
</dbReference>
<feature type="chain" id="PRO_5047178158" description="Tetratricopeptide repeat protein" evidence="1">
    <location>
        <begin position="18"/>
        <end position="205"/>
    </location>
</feature>
<comment type="caution">
    <text evidence="2">The sequence shown here is derived from an EMBL/GenBank/DDBJ whole genome shotgun (WGS) entry which is preliminary data.</text>
</comment>
<keyword evidence="3" id="KW-1185">Reference proteome</keyword>
<dbReference type="SMART" id="SM00028">
    <property type="entry name" value="TPR"/>
    <property type="match status" value="3"/>
</dbReference>
<organism evidence="2 3">
    <name type="scientific">Rhizobium oryzicola</name>
    <dbReference type="NCBI Taxonomy" id="1232668"/>
    <lineage>
        <taxon>Bacteria</taxon>
        <taxon>Pseudomonadati</taxon>
        <taxon>Pseudomonadota</taxon>
        <taxon>Alphaproteobacteria</taxon>
        <taxon>Hyphomicrobiales</taxon>
        <taxon>Rhizobiaceae</taxon>
        <taxon>Rhizobium/Agrobacterium group</taxon>
        <taxon>Rhizobium</taxon>
    </lineage>
</organism>
<dbReference type="Proteomes" id="UP001169006">
    <property type="component" value="Unassembled WGS sequence"/>
</dbReference>
<accession>A0ABT8SUN6</accession>
<evidence type="ECO:0000313" key="2">
    <source>
        <dbReference type="EMBL" id="MDO1582005.1"/>
    </source>
</evidence>